<name>A0A8J6B8M9_ELECQ</name>
<comment type="caution">
    <text evidence="1">The sequence shown here is derived from an EMBL/GenBank/DDBJ whole genome shotgun (WGS) entry which is preliminary data.</text>
</comment>
<reference evidence="1" key="1">
    <citation type="thesis" date="2020" institute="ProQuest LLC" country="789 East Eisenhower Parkway, Ann Arbor, MI, USA">
        <title>Comparative Genomics and Chromosome Evolution.</title>
        <authorList>
            <person name="Mudd A.B."/>
        </authorList>
    </citation>
    <scope>NUCLEOTIDE SEQUENCE</scope>
    <source>
        <strain evidence="1">HN-11 Male</strain>
        <tissue evidence="1">Kidney and liver</tissue>
    </source>
</reference>
<accession>A0A8J6B8M9</accession>
<gene>
    <name evidence="1" type="ORF">GDO78_022475</name>
</gene>
<organism evidence="1 2">
    <name type="scientific">Eleutherodactylus coqui</name>
    <name type="common">Puerto Rican coqui</name>
    <dbReference type="NCBI Taxonomy" id="57060"/>
    <lineage>
        <taxon>Eukaryota</taxon>
        <taxon>Metazoa</taxon>
        <taxon>Chordata</taxon>
        <taxon>Craniata</taxon>
        <taxon>Vertebrata</taxon>
        <taxon>Euteleostomi</taxon>
        <taxon>Amphibia</taxon>
        <taxon>Batrachia</taxon>
        <taxon>Anura</taxon>
        <taxon>Neobatrachia</taxon>
        <taxon>Hyloidea</taxon>
        <taxon>Eleutherodactylidae</taxon>
        <taxon>Eleutherodactylinae</taxon>
        <taxon>Eleutherodactylus</taxon>
        <taxon>Eleutherodactylus</taxon>
    </lineage>
</organism>
<dbReference type="AlphaFoldDB" id="A0A8J6B8M9"/>
<dbReference type="Proteomes" id="UP000770717">
    <property type="component" value="Unassembled WGS sequence"/>
</dbReference>
<sequence>MNPILLNVVICMSDIFPNRGTRSQHVLSLGVPSECLALPIIINKASTAWQGVQGLPIESNGRHSAILHNC</sequence>
<proteinExistence type="predicted"/>
<evidence type="ECO:0000313" key="1">
    <source>
        <dbReference type="EMBL" id="KAG9460339.1"/>
    </source>
</evidence>
<keyword evidence="2" id="KW-1185">Reference proteome</keyword>
<evidence type="ECO:0000313" key="2">
    <source>
        <dbReference type="Proteomes" id="UP000770717"/>
    </source>
</evidence>
<dbReference type="EMBL" id="WNTK01081410">
    <property type="protein sequence ID" value="KAG9460339.1"/>
    <property type="molecule type" value="Genomic_DNA"/>
</dbReference>
<protein>
    <submittedName>
        <fullName evidence="1">Uncharacterized protein</fullName>
    </submittedName>
</protein>